<gene>
    <name evidence="2" type="ORF">TRUGW13939_02177</name>
</gene>
<dbReference type="GeneID" id="55989686"/>
<keyword evidence="1" id="KW-0732">Signal</keyword>
<feature type="signal peptide" evidence="1">
    <location>
        <begin position="1"/>
        <end position="18"/>
    </location>
</feature>
<evidence type="ECO:0008006" key="4">
    <source>
        <dbReference type="Google" id="ProtNLM"/>
    </source>
</evidence>
<dbReference type="OrthoDB" id="1193027at2759"/>
<evidence type="ECO:0000313" key="2">
    <source>
        <dbReference type="EMBL" id="QKX55085.1"/>
    </source>
</evidence>
<reference evidence="3" key="1">
    <citation type="submission" date="2020-06" db="EMBL/GenBank/DDBJ databases">
        <title>A chromosome-scale genome assembly of Talaromyces rugulosus W13939.</title>
        <authorList>
            <person name="Wang B."/>
            <person name="Guo L."/>
            <person name="Ye K."/>
            <person name="Wang L."/>
        </authorList>
    </citation>
    <scope>NUCLEOTIDE SEQUENCE [LARGE SCALE GENOMIC DNA]</scope>
    <source>
        <strain evidence="3">W13939</strain>
    </source>
</reference>
<proteinExistence type="predicted"/>
<protein>
    <recommendedName>
        <fullName evidence="4">Transglycosylase SLT domain-containing protein</fullName>
    </recommendedName>
</protein>
<evidence type="ECO:0000313" key="3">
    <source>
        <dbReference type="Proteomes" id="UP000509510"/>
    </source>
</evidence>
<dbReference type="KEGG" id="trg:TRUGW13939_02177"/>
<evidence type="ECO:0000256" key="1">
    <source>
        <dbReference type="SAM" id="SignalP"/>
    </source>
</evidence>
<dbReference type="Gene3D" id="1.10.530.10">
    <property type="match status" value="1"/>
</dbReference>
<sequence>MFAKAAVAITALAGIAYAQTGETVTTGQAVTAVNADDGIGAGTDAYTMYSGDGSAGAGWPDVTAWVSYSDMLTANIPLMQQSCANLGYGDNDSDDEITAITDAIDEVATATFVDHRFILAVIMQESKGCVRAITSNYGVSNPGLMQDHAGASTCNPGSEGSAQAISPCPADQISGMISDGTAGTDAGEGLAGCLNTAQGSGAQAFYQAARIYNSGSVDASGDLGAGIATHCYSSDIANRLTGWVSATTACTLD</sequence>
<accession>A0A7H8QNP7</accession>
<dbReference type="InterPro" id="IPR023346">
    <property type="entry name" value="Lysozyme-like_dom_sf"/>
</dbReference>
<dbReference type="SUPFAM" id="SSF53955">
    <property type="entry name" value="Lysozyme-like"/>
    <property type="match status" value="1"/>
</dbReference>
<keyword evidence="3" id="KW-1185">Reference proteome</keyword>
<dbReference type="EMBL" id="CP055898">
    <property type="protein sequence ID" value="QKX55085.1"/>
    <property type="molecule type" value="Genomic_DNA"/>
</dbReference>
<name>A0A7H8QNP7_TALRU</name>
<dbReference type="AlphaFoldDB" id="A0A7H8QNP7"/>
<feature type="chain" id="PRO_5029002916" description="Transglycosylase SLT domain-containing protein" evidence="1">
    <location>
        <begin position="19"/>
        <end position="253"/>
    </location>
</feature>
<dbReference type="RefSeq" id="XP_035341264.1">
    <property type="nucleotide sequence ID" value="XM_035485371.1"/>
</dbReference>
<organism evidence="2 3">
    <name type="scientific">Talaromyces rugulosus</name>
    <name type="common">Penicillium rugulosum</name>
    <dbReference type="NCBI Taxonomy" id="121627"/>
    <lineage>
        <taxon>Eukaryota</taxon>
        <taxon>Fungi</taxon>
        <taxon>Dikarya</taxon>
        <taxon>Ascomycota</taxon>
        <taxon>Pezizomycotina</taxon>
        <taxon>Eurotiomycetes</taxon>
        <taxon>Eurotiomycetidae</taxon>
        <taxon>Eurotiales</taxon>
        <taxon>Trichocomaceae</taxon>
        <taxon>Talaromyces</taxon>
        <taxon>Talaromyces sect. Islandici</taxon>
    </lineage>
</organism>
<dbReference type="Proteomes" id="UP000509510">
    <property type="component" value="Chromosome I"/>
</dbReference>